<keyword evidence="4" id="KW-1133">Transmembrane helix</keyword>
<dbReference type="PRINTS" id="PR00133">
    <property type="entry name" value="GLHYDRLASE3"/>
</dbReference>
<dbReference type="InterPro" id="IPR036962">
    <property type="entry name" value="Glyco_hydro_3_N_sf"/>
</dbReference>
<evidence type="ECO:0000256" key="4">
    <source>
        <dbReference type="SAM" id="Phobius"/>
    </source>
</evidence>
<feature type="domain" description="Glycoside hydrolase family 3 C-terminal" evidence="6">
    <location>
        <begin position="707"/>
        <end position="928"/>
    </location>
</feature>
<dbReference type="InterPro" id="IPR036881">
    <property type="entry name" value="Glyco_hydro_3_C_sf"/>
</dbReference>
<keyword evidence="8" id="KW-1185">Reference proteome</keyword>
<feature type="compositionally biased region" description="Low complexity" evidence="3">
    <location>
        <begin position="1250"/>
        <end position="1270"/>
    </location>
</feature>
<reference evidence="7 8" key="1">
    <citation type="submission" date="2014-11" db="EMBL/GenBank/DDBJ databases">
        <authorList>
            <person name="Zhu J."/>
            <person name="Qi W."/>
            <person name="Song R."/>
        </authorList>
    </citation>
    <scope>NUCLEOTIDE SEQUENCE [LARGE SCALE GENOMIC DNA]</scope>
</reference>
<dbReference type="Gene3D" id="3.40.50.1700">
    <property type="entry name" value="Glycoside hydrolase family 3 C-terminal domain"/>
    <property type="match status" value="1"/>
</dbReference>
<keyword evidence="2" id="KW-0326">Glycosidase</keyword>
<evidence type="ECO:0000259" key="5">
    <source>
        <dbReference type="Pfam" id="PF00933"/>
    </source>
</evidence>
<feature type="compositionally biased region" description="Gly residues" evidence="3">
    <location>
        <begin position="1201"/>
        <end position="1213"/>
    </location>
</feature>
<dbReference type="PANTHER" id="PTHR30620">
    <property type="entry name" value="PERIPLASMIC BETA-GLUCOSIDASE-RELATED"/>
    <property type="match status" value="1"/>
</dbReference>
<organism evidence="7 8">
    <name type="scientific">Vitrella brassicaformis (strain CCMP3155)</name>
    <dbReference type="NCBI Taxonomy" id="1169540"/>
    <lineage>
        <taxon>Eukaryota</taxon>
        <taxon>Sar</taxon>
        <taxon>Alveolata</taxon>
        <taxon>Colpodellida</taxon>
        <taxon>Vitrellaceae</taxon>
        <taxon>Vitrella</taxon>
    </lineage>
</organism>
<sequence>MQTSPANWWQLDTNVTVDFSNPRGWDKIGVPFKAGNEAEGAATGCHLTNSKESWPMSRCWERRGEYYPMTVRLTVLATPLGHNHRGLDIQEFAEDGVLPDNQTILIMDDTVTMTEEYESSGSFFEFVELEQYGSNATRGHVTLPKTWPDNFMSPLDYFHGLWHFRFEILEQPSMAPTKLQFCIWDLVPHEAETCTRHVTIDGPQNVSYGYEPGTAKTIHDGKNETIVRRTQGKPVKAQNRVVAENSVVTENRIQAENSIVAENNNAQPEAEVQEGDDNAAAMAIGADRGVFQNLDGGLSPFAADAEMEGEIQTLIEGMTLEEKIGQMIMLHHGPGAQGPPGSVGENYLTFEMLRDFNIGLLKNRVKSNDPRDWVDRAEALQGRFWDTNTSVSFKGIPALWFVEASHGFSASAWGTIMPHNIGLGCANDLGLMERIGNVTAREVSATGLDATVSVSVTVPRNNRWGRVYEGFSQDPQTTAELAHYLIKGLQGEPGETDGPLQFLGPGKVVASAKHFIGDGATEFGIDGGDTVLEQEELIAHQGLPYKAAIQAGVQVMLVTKGMVNGEYVHGSHALLTDLLKDQWGFDGFLYSDRFGYTNLNGCAVDNCPTAINAGIDAFMIPFWWNGVAMITNTATQVRDGVISEDRIDDAVRRILRVKWRNRMLRQQPNRRQPPSARSGVGKARETPGGVGSLEHRYVAQEAVRKSMILLKNKNSVLPMRKKSKVLVTGNGADSMVRQCGSWTVTWQGHVEEHQGLQGHDTRSITGSDDYPPTFTDDLLPNQWFQANGATTIKEGLTYMSSPDNGTIVFSRNASAIDDSFDYAVVVLGEEPFAEWTGDVHWPKPLSYEFTDEGKVNVALLNTIKEQATKVPLIVVLLTGRPQYVNPQINTADAFVVAWLPGSEGVGVAQVLYGDYDFHGRLSFGWPLHGCLDGEPAKFETPYPLGYRHTYADGPLDVMLRECSVEECSDIEDGCIDFRMIKDDSVTDNTNSTIKPGNSTTRESRESPTLTTITNETGLLGPNDTLVDLIKREADDQGSSSERQEGDGTVEAQSYLRIGDWMSDDKVLTLRIENWNLAMFDAPEGRDRVTALLAELTGSSYDAIQILHAQEGSLILIFRVLNETVDAVFRSEYLDRVQQYAAFKDQDVALDPFFSTSMPMSDVPKRFRVTDPDPQHLVKLPDKDRSTTISNETEDANDTTAVGGGGGGGGGGGLVSESEDESESVQERQPPTEEAAPAIKTDGAQQAEPPSNSNSNSQRGSGSSSRSSDSQVLVERDSKKPGDETYTLLVALLSTGLVLFVGVGIAMAFMWGRYRSAIEKYVAGAETRDGCRTQPTTPDMINDIHRGGGGGEGGKVGGKSRTVSFR</sequence>
<dbReference type="Pfam" id="PF01915">
    <property type="entry name" value="Glyco_hydro_3_C"/>
    <property type="match status" value="1"/>
</dbReference>
<feature type="region of interest" description="Disordered" evidence="3">
    <location>
        <begin position="988"/>
        <end position="1007"/>
    </location>
</feature>
<feature type="compositionally biased region" description="Basic and acidic residues" evidence="3">
    <location>
        <begin position="1162"/>
        <end position="1185"/>
    </location>
</feature>
<dbReference type="Pfam" id="PF00933">
    <property type="entry name" value="Glyco_hydro_3"/>
    <property type="match status" value="1"/>
</dbReference>
<dbReference type="InterPro" id="IPR001764">
    <property type="entry name" value="Glyco_hydro_3_N"/>
</dbReference>
<dbReference type="GO" id="GO:0008422">
    <property type="term" value="F:beta-glucosidase activity"/>
    <property type="evidence" value="ECO:0007669"/>
    <property type="project" value="TreeGrafter"/>
</dbReference>
<gene>
    <name evidence="7" type="ORF">Vbra_16434</name>
</gene>
<name>A0A0G4FZ04_VITBC</name>
<feature type="transmembrane region" description="Helical" evidence="4">
    <location>
        <begin position="1285"/>
        <end position="1310"/>
    </location>
</feature>
<dbReference type="Gene3D" id="3.20.20.300">
    <property type="entry name" value="Glycoside hydrolase, family 3, N-terminal domain"/>
    <property type="match status" value="1"/>
</dbReference>
<feature type="domain" description="Glycoside hydrolase family 3 N-terminal" evidence="5">
    <location>
        <begin position="319"/>
        <end position="657"/>
    </location>
</feature>
<protein>
    <recommendedName>
        <fullName evidence="9">Fibronectin type III-like domain-containing protein</fullName>
    </recommendedName>
</protein>
<accession>A0A0G4FZ04</accession>
<evidence type="ECO:0008006" key="9">
    <source>
        <dbReference type="Google" id="ProtNLM"/>
    </source>
</evidence>
<dbReference type="SUPFAM" id="SSF51445">
    <property type="entry name" value="(Trans)glycosidases"/>
    <property type="match status" value="1"/>
</dbReference>
<proteinExistence type="predicted"/>
<keyword evidence="4" id="KW-0472">Membrane</keyword>
<dbReference type="PhylomeDB" id="A0A0G4FZ04"/>
<dbReference type="InterPro" id="IPR017853">
    <property type="entry name" value="GH"/>
</dbReference>
<dbReference type="SUPFAM" id="SSF52279">
    <property type="entry name" value="Beta-D-glucan exohydrolase, C-terminal domain"/>
    <property type="match status" value="1"/>
</dbReference>
<dbReference type="OrthoDB" id="426034at2759"/>
<evidence type="ECO:0000259" key="6">
    <source>
        <dbReference type="Pfam" id="PF01915"/>
    </source>
</evidence>
<feature type="region of interest" description="Disordered" evidence="3">
    <location>
        <begin position="663"/>
        <end position="690"/>
    </location>
</feature>
<dbReference type="STRING" id="1169540.A0A0G4FZ04"/>
<dbReference type="InterPro" id="IPR002772">
    <property type="entry name" value="Glyco_hydro_3_C"/>
</dbReference>
<feature type="region of interest" description="Disordered" evidence="3">
    <location>
        <begin position="1331"/>
        <end position="1365"/>
    </location>
</feature>
<keyword evidence="1" id="KW-0378">Hydrolase</keyword>
<evidence type="ECO:0000313" key="8">
    <source>
        <dbReference type="Proteomes" id="UP000041254"/>
    </source>
</evidence>
<evidence type="ECO:0000313" key="7">
    <source>
        <dbReference type="EMBL" id="CEM20314.1"/>
    </source>
</evidence>
<dbReference type="GO" id="GO:0009251">
    <property type="term" value="P:glucan catabolic process"/>
    <property type="evidence" value="ECO:0007669"/>
    <property type="project" value="TreeGrafter"/>
</dbReference>
<dbReference type="EMBL" id="CDMY01000524">
    <property type="protein sequence ID" value="CEM20314.1"/>
    <property type="molecule type" value="Genomic_DNA"/>
</dbReference>
<evidence type="ECO:0000256" key="1">
    <source>
        <dbReference type="ARBA" id="ARBA00022801"/>
    </source>
</evidence>
<dbReference type="PANTHER" id="PTHR30620:SF77">
    <property type="entry name" value="LYSOSOMAL BETA GLUCOSIDASE-LIKE"/>
    <property type="match status" value="1"/>
</dbReference>
<feature type="compositionally biased region" description="Gly residues" evidence="3">
    <location>
        <begin position="1346"/>
        <end position="1356"/>
    </location>
</feature>
<dbReference type="VEuPathDB" id="CryptoDB:Vbra_16434"/>
<dbReference type="InParanoid" id="A0A0G4FZ04"/>
<feature type="region of interest" description="Disordered" evidence="3">
    <location>
        <begin position="1160"/>
        <end position="1278"/>
    </location>
</feature>
<dbReference type="Proteomes" id="UP000041254">
    <property type="component" value="Unassembled WGS sequence"/>
</dbReference>
<dbReference type="InterPro" id="IPR051915">
    <property type="entry name" value="Cellulose_Degrad_GH3"/>
</dbReference>
<evidence type="ECO:0000256" key="3">
    <source>
        <dbReference type="SAM" id="MobiDB-lite"/>
    </source>
</evidence>
<keyword evidence="4" id="KW-0812">Transmembrane</keyword>
<evidence type="ECO:0000256" key="2">
    <source>
        <dbReference type="ARBA" id="ARBA00023295"/>
    </source>
</evidence>